<name>A0A316UWZ7_9BASI</name>
<dbReference type="GO" id="GO:0005886">
    <property type="term" value="C:plasma membrane"/>
    <property type="evidence" value="ECO:0007669"/>
    <property type="project" value="InterPro"/>
</dbReference>
<evidence type="ECO:0000256" key="1">
    <source>
        <dbReference type="SAM" id="Phobius"/>
    </source>
</evidence>
<dbReference type="GO" id="GO:0031505">
    <property type="term" value="P:fungal-type cell wall organization"/>
    <property type="evidence" value="ECO:0007669"/>
    <property type="project" value="TreeGrafter"/>
</dbReference>
<organism evidence="2 3">
    <name type="scientific">Jaminaea rosea</name>
    <dbReference type="NCBI Taxonomy" id="1569628"/>
    <lineage>
        <taxon>Eukaryota</taxon>
        <taxon>Fungi</taxon>
        <taxon>Dikarya</taxon>
        <taxon>Basidiomycota</taxon>
        <taxon>Ustilaginomycotina</taxon>
        <taxon>Exobasidiomycetes</taxon>
        <taxon>Microstromatales</taxon>
        <taxon>Microstromatales incertae sedis</taxon>
        <taxon>Jaminaea</taxon>
    </lineage>
</organism>
<gene>
    <name evidence="2" type="ORF">BDZ90DRAFT_230602</name>
</gene>
<dbReference type="PANTHER" id="PTHR28019:SF2">
    <property type="entry name" value="CELL MEMBRANE PROTEIN YLR413W-RELATED"/>
    <property type="match status" value="1"/>
</dbReference>
<sequence length="248" mass="26758">MARFFFIGLGQFLTFAATVLTILVNMGQLTQNVVARHFWFAQVETTGLGDTLGSNAGSLYASNQAAAELQNQGLKYNYYWGMYSFCGGAGTDENRDCSDRYIGYRWEPTTVLVRDAPTTASAQLQNLFNTSDGSFANVNYLGMLSRVANVIILVGTILSGLAWLTGFLAHRFCFAFAALEALGAAGCLGVGAALWTAILYKARNSIPDNSGLVINYGNSLWMTWAAFAAVVLAIIPLIIGCCLGRSKY</sequence>
<dbReference type="AlphaFoldDB" id="A0A316UWZ7"/>
<keyword evidence="1" id="KW-1133">Transmembrane helix</keyword>
<dbReference type="PANTHER" id="PTHR28019">
    <property type="entry name" value="CELL MEMBRANE PROTEIN YLR413W-RELATED"/>
    <property type="match status" value="1"/>
</dbReference>
<dbReference type="RefSeq" id="XP_025364364.1">
    <property type="nucleotide sequence ID" value="XM_025505535.1"/>
</dbReference>
<protein>
    <recommendedName>
        <fullName evidence="4">SUR7-domain-containing protein</fullName>
    </recommendedName>
</protein>
<dbReference type="OrthoDB" id="3349852at2759"/>
<evidence type="ECO:0008006" key="4">
    <source>
        <dbReference type="Google" id="ProtNLM"/>
    </source>
</evidence>
<dbReference type="EMBL" id="KZ819663">
    <property type="protein sequence ID" value="PWN29752.1"/>
    <property type="molecule type" value="Genomic_DNA"/>
</dbReference>
<keyword evidence="1" id="KW-0472">Membrane</keyword>
<evidence type="ECO:0000313" key="3">
    <source>
        <dbReference type="Proteomes" id="UP000245884"/>
    </source>
</evidence>
<accession>A0A316UWZ7</accession>
<keyword evidence="3" id="KW-1185">Reference proteome</keyword>
<feature type="transmembrane region" description="Helical" evidence="1">
    <location>
        <begin position="147"/>
        <end position="169"/>
    </location>
</feature>
<evidence type="ECO:0000313" key="2">
    <source>
        <dbReference type="EMBL" id="PWN29752.1"/>
    </source>
</evidence>
<dbReference type="InterPro" id="IPR009571">
    <property type="entry name" value="SUR7/Rim9-like_fungi"/>
</dbReference>
<proteinExistence type="predicted"/>
<reference evidence="2 3" key="1">
    <citation type="journal article" date="2018" name="Mol. Biol. Evol.">
        <title>Broad Genomic Sampling Reveals a Smut Pathogenic Ancestry of the Fungal Clade Ustilaginomycotina.</title>
        <authorList>
            <person name="Kijpornyongpan T."/>
            <person name="Mondo S.J."/>
            <person name="Barry K."/>
            <person name="Sandor L."/>
            <person name="Lee J."/>
            <person name="Lipzen A."/>
            <person name="Pangilinan J."/>
            <person name="LaButti K."/>
            <person name="Hainaut M."/>
            <person name="Henrissat B."/>
            <person name="Grigoriev I.V."/>
            <person name="Spatafora J.W."/>
            <person name="Aime M.C."/>
        </authorList>
    </citation>
    <scope>NUCLEOTIDE SEQUENCE [LARGE SCALE GENOMIC DNA]</scope>
    <source>
        <strain evidence="2 3">MCA 5214</strain>
    </source>
</reference>
<keyword evidence="1" id="KW-0812">Transmembrane</keyword>
<dbReference type="Pfam" id="PF06687">
    <property type="entry name" value="SUR7"/>
    <property type="match status" value="1"/>
</dbReference>
<dbReference type="GeneID" id="37027358"/>
<dbReference type="InterPro" id="IPR052413">
    <property type="entry name" value="SUR7_domain"/>
</dbReference>
<dbReference type="GO" id="GO:0051285">
    <property type="term" value="C:cell cortex of cell tip"/>
    <property type="evidence" value="ECO:0007669"/>
    <property type="project" value="TreeGrafter"/>
</dbReference>
<feature type="transmembrane region" description="Helical" evidence="1">
    <location>
        <begin position="220"/>
        <end position="243"/>
    </location>
</feature>
<feature type="transmembrane region" description="Helical" evidence="1">
    <location>
        <begin position="181"/>
        <end position="200"/>
    </location>
</feature>
<dbReference type="Proteomes" id="UP000245884">
    <property type="component" value="Unassembled WGS sequence"/>
</dbReference>